<evidence type="ECO:0000313" key="5">
    <source>
        <dbReference type="Proteomes" id="UP000095765"/>
    </source>
</evidence>
<dbReference type="OrthoDB" id="1642198at2"/>
<proteinExistence type="inferred from homology"/>
<sequence length="447" mass="51029">MARGDGIDRTNARNMRLTETKIGNTQQHNEREKDSYINQDIVLERTPLNVHFKTPSAGYREMFSQMEADGVISTRGIKADAFRYGELVFDVNSAYFYNHGGYDFAKQFYTDAYKSAIKIVGGEQYILSAVMHADERNRAMSEALGEDVYHYHLHVVYIPVVEKEIRWTKRCKDKSLVGKVKETVMQVSMSKKWASRPAVDEATGEPLRTAKGKPVLRKSYSVLQDDFFKQMRSAGYTDLERGERGSSEEHLTVTQFKVKCEQERLAQLQEAAVLAQAEVDRKNREAAAAEKKAAQAKAKLNDVAPMLKGMEKLAEEFSSDLEQVLPEAGPLESARAYREKKAKPLWAKIVKVLRSVYRAYCDLKSKFEQLQADYGQEVSKNSTLSERIYEVCAERDSLKGKVRDYERVRRAIGTEQADRILEAAYQQEQAEKERKRAARQKTRVGAR</sequence>
<comment type="similarity">
    <text evidence="1">Belongs to the plasmid mobilization pre family.</text>
</comment>
<organism evidence="4 5">
    <name type="scientific">Anaerotruncus colihominis</name>
    <dbReference type="NCBI Taxonomy" id="169435"/>
    <lineage>
        <taxon>Bacteria</taxon>
        <taxon>Bacillati</taxon>
        <taxon>Bacillota</taxon>
        <taxon>Clostridia</taxon>
        <taxon>Eubacteriales</taxon>
        <taxon>Oscillospiraceae</taxon>
        <taxon>Anaerotruncus</taxon>
    </lineage>
</organism>
<dbReference type="AlphaFoldDB" id="A0A174MXC4"/>
<protein>
    <submittedName>
        <fullName evidence="4">Plasmid recombination enzyme</fullName>
    </submittedName>
</protein>
<gene>
    <name evidence="4" type="ORF">ERS852551_00703</name>
</gene>
<feature type="compositionally biased region" description="Basic and acidic residues" evidence="3">
    <location>
        <begin position="1"/>
        <end position="19"/>
    </location>
</feature>
<dbReference type="InterPro" id="IPR001668">
    <property type="entry name" value="Mob_Pre"/>
</dbReference>
<dbReference type="Gene3D" id="3.30.930.30">
    <property type="match status" value="1"/>
</dbReference>
<name>A0A174MXC4_9FIRM</name>
<dbReference type="CDD" id="cd17242">
    <property type="entry name" value="MobM_relaxase"/>
    <property type="match status" value="1"/>
</dbReference>
<feature type="coiled-coil region" evidence="2">
    <location>
        <begin position="258"/>
        <end position="299"/>
    </location>
</feature>
<dbReference type="Proteomes" id="UP000095765">
    <property type="component" value="Unassembled WGS sequence"/>
</dbReference>
<dbReference type="Pfam" id="PF01076">
    <property type="entry name" value="Mob_Pre"/>
    <property type="match status" value="1"/>
</dbReference>
<dbReference type="GO" id="GO:0006310">
    <property type="term" value="P:DNA recombination"/>
    <property type="evidence" value="ECO:0007669"/>
    <property type="project" value="InterPro"/>
</dbReference>
<evidence type="ECO:0000313" key="4">
    <source>
        <dbReference type="EMBL" id="CUP40993.1"/>
    </source>
</evidence>
<dbReference type="EMBL" id="CZBE01000004">
    <property type="protein sequence ID" value="CUP40993.1"/>
    <property type="molecule type" value="Genomic_DNA"/>
</dbReference>
<accession>A0A174MXC4</accession>
<evidence type="ECO:0000256" key="3">
    <source>
        <dbReference type="SAM" id="MobiDB-lite"/>
    </source>
</evidence>
<dbReference type="RefSeq" id="WP_052822408.1">
    <property type="nucleotide sequence ID" value="NZ_CABIWA010000001.1"/>
</dbReference>
<evidence type="ECO:0000256" key="1">
    <source>
        <dbReference type="ARBA" id="ARBA00010657"/>
    </source>
</evidence>
<reference evidence="4 5" key="1">
    <citation type="submission" date="2015-09" db="EMBL/GenBank/DDBJ databases">
        <authorList>
            <consortium name="Pathogen Informatics"/>
        </authorList>
    </citation>
    <scope>NUCLEOTIDE SEQUENCE [LARGE SCALE GENOMIC DNA]</scope>
    <source>
        <strain evidence="4 5">2789STDY5834939</strain>
    </source>
</reference>
<dbReference type="GO" id="GO:0003677">
    <property type="term" value="F:DNA binding"/>
    <property type="evidence" value="ECO:0007669"/>
    <property type="project" value="InterPro"/>
</dbReference>
<feature type="region of interest" description="Disordered" evidence="3">
    <location>
        <begin position="1"/>
        <end position="33"/>
    </location>
</feature>
<keyword evidence="2" id="KW-0175">Coiled coil</keyword>
<evidence type="ECO:0000256" key="2">
    <source>
        <dbReference type="SAM" id="Coils"/>
    </source>
</evidence>